<evidence type="ECO:0000313" key="4">
    <source>
        <dbReference type="Proteomes" id="UP000076154"/>
    </source>
</evidence>
<feature type="transmembrane region" description="Helical" evidence="2">
    <location>
        <begin position="32"/>
        <end position="53"/>
    </location>
</feature>
<name>A0A369JX87_HYPMA</name>
<keyword evidence="2" id="KW-0812">Transmembrane</keyword>
<sequence length="311" mass="34551">MSLLGIIFGGVLSIVLWFEVASTPDMTSGERAGFVVAGLVETFLFVASILGFVGAIVRKQLFVQIYAYFIYVHFLLNIAIAGYLLYVVTHFSANATVKACQETIQNQQAKEQCTGLLKIARGVYFVVAAIVLLVELYVALIITRYVNQVKTEKRTARESRLDNEEAFSLVSKGKGRYSSLPGGHSRGLSDQSMALQTYSGPEYDPYDELRGTHEDVRQSFVYDGVPSLPIDVGYGGGSWTHSEITQEEKARLQRRDAEEDVLEPVSYVDDEERVHRMQESKSSTGPPSAMRIRELDDLPRYTLSDPPRGSG</sequence>
<feature type="transmembrane region" description="Helical" evidence="2">
    <location>
        <begin position="65"/>
        <end position="86"/>
    </location>
</feature>
<protein>
    <submittedName>
        <fullName evidence="3">Uncharacterized protein</fullName>
    </submittedName>
</protein>
<dbReference type="OrthoDB" id="3249582at2759"/>
<keyword evidence="2" id="KW-0472">Membrane</keyword>
<comment type="caution">
    <text evidence="3">The sequence shown here is derived from an EMBL/GenBank/DDBJ whole genome shotgun (WGS) entry which is preliminary data.</text>
</comment>
<feature type="transmembrane region" description="Helical" evidence="2">
    <location>
        <begin position="124"/>
        <end position="147"/>
    </location>
</feature>
<dbReference type="EMBL" id="LUEZ02000041">
    <property type="protein sequence ID" value="RDB24985.1"/>
    <property type="molecule type" value="Genomic_DNA"/>
</dbReference>
<organism evidence="3 4">
    <name type="scientific">Hypsizygus marmoreus</name>
    <name type="common">White beech mushroom</name>
    <name type="synonym">Agaricus marmoreus</name>
    <dbReference type="NCBI Taxonomy" id="39966"/>
    <lineage>
        <taxon>Eukaryota</taxon>
        <taxon>Fungi</taxon>
        <taxon>Dikarya</taxon>
        <taxon>Basidiomycota</taxon>
        <taxon>Agaricomycotina</taxon>
        <taxon>Agaricomycetes</taxon>
        <taxon>Agaricomycetidae</taxon>
        <taxon>Agaricales</taxon>
        <taxon>Tricholomatineae</taxon>
        <taxon>Lyophyllaceae</taxon>
        <taxon>Hypsizygus</taxon>
    </lineage>
</organism>
<feature type="region of interest" description="Disordered" evidence="1">
    <location>
        <begin position="251"/>
        <end position="311"/>
    </location>
</feature>
<proteinExistence type="predicted"/>
<keyword evidence="2" id="KW-1133">Transmembrane helix</keyword>
<dbReference type="AlphaFoldDB" id="A0A369JX87"/>
<accession>A0A369JX87</accession>
<evidence type="ECO:0000256" key="2">
    <source>
        <dbReference type="SAM" id="Phobius"/>
    </source>
</evidence>
<gene>
    <name evidence="3" type="ORF">Hypma_007857</name>
</gene>
<dbReference type="Proteomes" id="UP000076154">
    <property type="component" value="Unassembled WGS sequence"/>
</dbReference>
<keyword evidence="4" id="KW-1185">Reference proteome</keyword>
<evidence type="ECO:0000313" key="3">
    <source>
        <dbReference type="EMBL" id="RDB24985.1"/>
    </source>
</evidence>
<dbReference type="InParanoid" id="A0A369JX87"/>
<evidence type="ECO:0000256" key="1">
    <source>
        <dbReference type="SAM" id="MobiDB-lite"/>
    </source>
</evidence>
<dbReference type="STRING" id="39966.A0A369JX87"/>
<reference evidence="3" key="1">
    <citation type="submission" date="2018-04" db="EMBL/GenBank/DDBJ databases">
        <title>Whole genome sequencing of Hypsizygus marmoreus.</title>
        <authorList>
            <person name="Choi I.-G."/>
            <person name="Min B."/>
            <person name="Kim J.-G."/>
            <person name="Kim S."/>
            <person name="Oh Y.-L."/>
            <person name="Kong W.-S."/>
            <person name="Park H."/>
            <person name="Jeong J."/>
            <person name="Song E.-S."/>
        </authorList>
    </citation>
    <scope>NUCLEOTIDE SEQUENCE [LARGE SCALE GENOMIC DNA]</scope>
    <source>
        <strain evidence="3">51987-8</strain>
    </source>
</reference>